<dbReference type="Proteomes" id="UP000469890">
    <property type="component" value="Unassembled WGS sequence"/>
</dbReference>
<keyword evidence="5" id="KW-0732">Signal</keyword>
<dbReference type="SMART" id="SM00326">
    <property type="entry name" value="SH3"/>
    <property type="match status" value="1"/>
</dbReference>
<dbReference type="InterPro" id="IPR036028">
    <property type="entry name" value="SH3-like_dom_sf"/>
</dbReference>
<dbReference type="SUPFAM" id="SSF50044">
    <property type="entry name" value="SH3-domain"/>
    <property type="match status" value="1"/>
</dbReference>
<feature type="domain" description="SH3" evidence="6">
    <location>
        <begin position="350"/>
        <end position="412"/>
    </location>
</feature>
<evidence type="ECO:0000256" key="5">
    <source>
        <dbReference type="SAM" id="SignalP"/>
    </source>
</evidence>
<evidence type="ECO:0000259" key="6">
    <source>
        <dbReference type="PROSITE" id="PS50002"/>
    </source>
</evidence>
<evidence type="ECO:0000256" key="3">
    <source>
        <dbReference type="SAM" id="MobiDB-lite"/>
    </source>
</evidence>
<organism evidence="7 8">
    <name type="scientific">Mucor circinelloides f. lusitanicus</name>
    <name type="common">Mucor racemosus var. lusitanicus</name>
    <dbReference type="NCBI Taxonomy" id="29924"/>
    <lineage>
        <taxon>Eukaryota</taxon>
        <taxon>Fungi</taxon>
        <taxon>Fungi incertae sedis</taxon>
        <taxon>Mucoromycota</taxon>
        <taxon>Mucoromycotina</taxon>
        <taxon>Mucoromycetes</taxon>
        <taxon>Mucorales</taxon>
        <taxon>Mucorineae</taxon>
        <taxon>Mucoraceae</taxon>
        <taxon>Mucor</taxon>
    </lineage>
</organism>
<dbReference type="Gene3D" id="2.30.30.40">
    <property type="entry name" value="SH3 Domains"/>
    <property type="match status" value="1"/>
</dbReference>
<accession>A0A8H4BIP6</accession>
<evidence type="ECO:0000313" key="7">
    <source>
        <dbReference type="EMBL" id="KAF1803037.1"/>
    </source>
</evidence>
<evidence type="ECO:0000256" key="1">
    <source>
        <dbReference type="ARBA" id="ARBA00022443"/>
    </source>
</evidence>
<evidence type="ECO:0000256" key="4">
    <source>
        <dbReference type="SAM" id="Phobius"/>
    </source>
</evidence>
<dbReference type="AlphaFoldDB" id="A0A8H4BIP6"/>
<feature type="transmembrane region" description="Helical" evidence="4">
    <location>
        <begin position="236"/>
        <end position="259"/>
    </location>
</feature>
<evidence type="ECO:0000313" key="8">
    <source>
        <dbReference type="Proteomes" id="UP000469890"/>
    </source>
</evidence>
<dbReference type="PROSITE" id="PS50002">
    <property type="entry name" value="SH3"/>
    <property type="match status" value="1"/>
</dbReference>
<keyword evidence="1 2" id="KW-0728">SH3 domain</keyword>
<dbReference type="EMBL" id="JAAECE010000003">
    <property type="protein sequence ID" value="KAF1803037.1"/>
    <property type="molecule type" value="Genomic_DNA"/>
</dbReference>
<gene>
    <name evidence="7" type="ORF">FB192DRAFT_1300165</name>
</gene>
<feature type="chain" id="PRO_5034455171" description="SH3 domain-containing protein" evidence="5">
    <location>
        <begin position="25"/>
        <end position="581"/>
    </location>
</feature>
<evidence type="ECO:0000256" key="2">
    <source>
        <dbReference type="PROSITE-ProRule" id="PRU00192"/>
    </source>
</evidence>
<keyword evidence="4" id="KW-0812">Transmembrane</keyword>
<dbReference type="InterPro" id="IPR001452">
    <property type="entry name" value="SH3_domain"/>
</dbReference>
<keyword evidence="4" id="KW-0472">Membrane</keyword>
<feature type="region of interest" description="Disordered" evidence="3">
    <location>
        <begin position="559"/>
        <end position="581"/>
    </location>
</feature>
<keyword evidence="4" id="KW-1133">Transmembrane helix</keyword>
<reference evidence="7 8" key="1">
    <citation type="submission" date="2019-09" db="EMBL/GenBank/DDBJ databases">
        <authorList>
            <consortium name="DOE Joint Genome Institute"/>
            <person name="Mondo S.J."/>
            <person name="Navarro-Mendoza M.I."/>
            <person name="Perez-Arques C."/>
            <person name="Panchal S."/>
            <person name="Nicolas F.E."/>
            <person name="Ganguly P."/>
            <person name="Pangilinan J."/>
            <person name="Grigoriev I."/>
            <person name="Heitman J."/>
            <person name="Sanya K."/>
            <person name="Garre V."/>
        </authorList>
    </citation>
    <scope>NUCLEOTIDE SEQUENCE [LARGE SCALE GENOMIC DNA]</scope>
    <source>
        <strain evidence="7 8">MU402</strain>
    </source>
</reference>
<protein>
    <recommendedName>
        <fullName evidence="6">SH3 domain-containing protein</fullName>
    </recommendedName>
</protein>
<sequence length="581" mass="64763">MVNTQRPLSAVLILLCCYISLITCQQCLSLNGSNTCNMFSTAHISIRDSKFISFPWLVNVSTVAEFDHQLLNYVNSSTFWNLELGCKSSTIHNRARYAVSLTCATIVFDTKSSLPCNPENNTLPIPLCQSTCESYSKSVQSILSSSPSDSICNLNGGSLITAGSSSLSQQCNTNEGLKGLPSTGCVSGADHEVSMCGFGEDVETLCRYCNEYDSTLSCCKEQGCIRNKLTVLSGGVIAGIVMAAVGGLCLCGFIAFCIIRRKQKKKRRSTHPNDFMYSRKNSKDFTRMMSCNLPNSSSTMMMNNNNTPESHMMRHVFPIEDEDYMEVVPDINMNCDAEAVKGHVFKVNSLEKQFVRVIYPLKAPENPDELELLKNDIIRMYYYFDDGWAFGDNFGSGLRGLFPILCVVNLTQEEVQELIYLSELPDEHLVDNENGDGGEQYYSSVRHFSTGVQYDLDPRATIRLQNLRRTMTFREKQHTPTSEENNFHYLCAASSSTSPIHPTMVHSNNNSNSNNGHAGEGVPPLRTASMHATYSPRRSRYSNILQDPLHLQEEEYFRSESSGSTAIVNNTPDSKTYLNGY</sequence>
<proteinExistence type="predicted"/>
<name>A0A8H4BIP6_MUCCL</name>
<feature type="signal peptide" evidence="5">
    <location>
        <begin position="1"/>
        <end position="24"/>
    </location>
</feature>
<comment type="caution">
    <text evidence="7">The sequence shown here is derived from an EMBL/GenBank/DDBJ whole genome shotgun (WGS) entry which is preliminary data.</text>
</comment>